<reference evidence="3 4" key="1">
    <citation type="submission" date="2014-05" db="EMBL/GenBank/DDBJ databases">
        <title>ATOL: Assembling a taxonomically balanced genome-scale reconstruction of the evolutionary history of the Enterobacteriaceae.</title>
        <authorList>
            <person name="Plunkett G.III."/>
            <person name="Neeno-Eckwall E.C."/>
            <person name="Glasner J.D."/>
            <person name="Perna N.T."/>
        </authorList>
    </citation>
    <scope>NUCLEOTIDE SEQUENCE [LARGE SCALE GENOMIC DNA]</scope>
    <source>
        <strain evidence="3 4">ATCC 33301</strain>
    </source>
</reference>
<dbReference type="RefSeq" id="WP_025901260.1">
    <property type="nucleotide sequence ID" value="NZ_ATMJ01000019.1"/>
</dbReference>
<dbReference type="PIRSF" id="PIRSF006287">
    <property type="entry name" value="UCP006287"/>
    <property type="match status" value="1"/>
</dbReference>
<gene>
    <name evidence="3" type="ORF">GTPT_1206</name>
</gene>
<dbReference type="HAMAP" id="MF_01053">
    <property type="entry name" value="UPF0231"/>
    <property type="match status" value="1"/>
</dbReference>
<dbReference type="OrthoDB" id="5739292at2"/>
<evidence type="ECO:0000256" key="2">
    <source>
        <dbReference type="HAMAP-Rule" id="MF_01053"/>
    </source>
</evidence>
<sequence>MEYQFVHDVTGNVIVRMSMDHEAVGHWFNDEVRGDLALLDEVREGARSVKGTTRQWSRTGKEYTLWIDDEEVMISANMLSFDTDEPEEGMSYYDQESLAFCGVEDFFLLVDAYQKFIERR</sequence>
<evidence type="ECO:0000256" key="1">
    <source>
        <dbReference type="ARBA" id="ARBA00005367"/>
    </source>
</evidence>
<evidence type="ECO:0000313" key="4">
    <source>
        <dbReference type="Proteomes" id="UP000028602"/>
    </source>
</evidence>
<comment type="similarity">
    <text evidence="1 2">Belongs to the UPF0231 family.</text>
</comment>
<name>A0A085JJM7_9GAMM</name>
<dbReference type="EMBL" id="JMPR01000020">
    <property type="protein sequence ID" value="KFD20673.1"/>
    <property type="molecule type" value="Genomic_DNA"/>
</dbReference>
<dbReference type="eggNOG" id="COG3112">
    <property type="taxonomic scope" value="Bacteria"/>
</dbReference>
<accession>A0A085JJM7</accession>
<protein>
    <recommendedName>
        <fullName evidence="2">UPF0231 protein GTPT_1206</fullName>
    </recommendedName>
</protein>
<dbReference type="AlphaFoldDB" id="A0A085JJM7"/>
<comment type="caution">
    <text evidence="3">The sequence shown here is derived from an EMBL/GenBank/DDBJ whole genome shotgun (WGS) entry which is preliminary data.</text>
</comment>
<dbReference type="InterPro" id="IPR008249">
    <property type="entry name" value="UPF0231"/>
</dbReference>
<dbReference type="NCBIfam" id="NF003576">
    <property type="entry name" value="PRK05248.1-3"/>
    <property type="match status" value="1"/>
</dbReference>
<organism evidence="3 4">
    <name type="scientific">Tatumella ptyseos ATCC 33301</name>
    <dbReference type="NCBI Taxonomy" id="1005995"/>
    <lineage>
        <taxon>Bacteria</taxon>
        <taxon>Pseudomonadati</taxon>
        <taxon>Pseudomonadota</taxon>
        <taxon>Gammaproteobacteria</taxon>
        <taxon>Enterobacterales</taxon>
        <taxon>Erwiniaceae</taxon>
        <taxon>Tatumella</taxon>
    </lineage>
</organism>
<proteinExistence type="inferred from homology"/>
<dbReference type="Proteomes" id="UP000028602">
    <property type="component" value="Unassembled WGS sequence"/>
</dbReference>
<keyword evidence="4" id="KW-1185">Reference proteome</keyword>
<dbReference type="Pfam" id="PF06062">
    <property type="entry name" value="UPF0231"/>
    <property type="match status" value="1"/>
</dbReference>
<evidence type="ECO:0000313" key="3">
    <source>
        <dbReference type="EMBL" id="KFD20673.1"/>
    </source>
</evidence>